<comment type="function">
    <text evidence="7">May be involved in iron transport and iron homeostasis.</text>
</comment>
<sequence>MAEDKSSKDDKSDVPTAAPSSETLSESVASTANIIPVIKVPWHRNLKKYFTSLSFLVYSSHALSCWGDRMWSFSVGLFLIEIAPENLRLTATYGLLSGIMIFFMGAIVGNWVDKTERLKTVKISLFIQNSSVIACAIVVAVYLTWKTQIVDTWNGFGDILSKIAIIGLAIIARLASLAGNISVRNDWIVEISERDPTKLAYMTAALRRIDLAVKLLSPILAGQLMTYISIVAGSLFIAVWNFISVFIEYFLLYKVFQAVPTLATKKKSVTAGEEQQESNDVEGTSNSVEESTESPQLEAMKVSSDDTQPKPDESSPKACSRLAKHPLCMSFFSGIFTLYNGWSIYLKYDVAPAGFGLALVYMTALGFDNITVGFAYSQGITESILGILMACGAIIGIMSTFVYPRIRNKIGLSRTGLISFSLEIFCLTLCLMSIIAPGNPYKFMTYPHLIEKSTVSQNNASMAIYNVTSTTSSEFSAQSNITSTTVAPENVKKLSSYISIALLMGGIITARFGLWSADLTVTQLFMENVDESERGVVNGVQNSLNMLMDMLKFLLVILISETSDFYILIIISYMFICFGGMSFARYSYRARGHLFHFDKVCACSKQ</sequence>
<feature type="transmembrane region" description="Helical" evidence="7">
    <location>
        <begin position="163"/>
        <end position="183"/>
    </location>
</feature>
<evidence type="ECO:0000256" key="7">
    <source>
        <dbReference type="RuleBase" id="RU365065"/>
    </source>
</evidence>
<gene>
    <name evidence="10" type="primary">LOC115215849</name>
</gene>
<organism evidence="9 10">
    <name type="scientific">Octopus sinensis</name>
    <name type="common">East Asian common octopus</name>
    <dbReference type="NCBI Taxonomy" id="2607531"/>
    <lineage>
        <taxon>Eukaryota</taxon>
        <taxon>Metazoa</taxon>
        <taxon>Spiralia</taxon>
        <taxon>Lophotrochozoa</taxon>
        <taxon>Mollusca</taxon>
        <taxon>Cephalopoda</taxon>
        <taxon>Coleoidea</taxon>
        <taxon>Octopodiformes</taxon>
        <taxon>Octopoda</taxon>
        <taxon>Incirrata</taxon>
        <taxon>Octopodidae</taxon>
        <taxon>Octopus</taxon>
    </lineage>
</organism>
<feature type="transmembrane region" description="Helical" evidence="7">
    <location>
        <begin position="322"/>
        <end position="342"/>
    </location>
</feature>
<evidence type="ECO:0000256" key="3">
    <source>
        <dbReference type="ARBA" id="ARBA00022448"/>
    </source>
</evidence>
<evidence type="ECO:0000256" key="6">
    <source>
        <dbReference type="ARBA" id="ARBA00023136"/>
    </source>
</evidence>
<feature type="region of interest" description="Disordered" evidence="8">
    <location>
        <begin position="268"/>
        <end position="318"/>
    </location>
</feature>
<reference evidence="10" key="1">
    <citation type="submission" date="2025-08" db="UniProtKB">
        <authorList>
            <consortium name="RefSeq"/>
        </authorList>
    </citation>
    <scope>IDENTIFICATION</scope>
</reference>
<dbReference type="Gene3D" id="1.20.1250.20">
    <property type="entry name" value="MFS general substrate transporter like domains"/>
    <property type="match status" value="1"/>
</dbReference>
<keyword evidence="5 7" id="KW-1133">Transmembrane helix</keyword>
<dbReference type="SUPFAM" id="SSF103473">
    <property type="entry name" value="MFS general substrate transporter"/>
    <property type="match status" value="1"/>
</dbReference>
<keyword evidence="4 7" id="KW-0812">Transmembrane</keyword>
<feature type="transmembrane region" description="Helical" evidence="7">
    <location>
        <begin position="565"/>
        <end position="584"/>
    </location>
</feature>
<comment type="similarity">
    <text evidence="2 7">Belongs to the ferroportin (FP) (TC 2.A.100) family. SLC40A subfamily.</text>
</comment>
<dbReference type="InterPro" id="IPR009716">
    <property type="entry name" value="Ferroportin-1"/>
</dbReference>
<feature type="compositionally biased region" description="Basic and acidic residues" evidence="8">
    <location>
        <begin position="303"/>
        <end position="315"/>
    </location>
</feature>
<name>A0A6P7SRY2_9MOLL</name>
<evidence type="ECO:0000256" key="1">
    <source>
        <dbReference type="ARBA" id="ARBA00004141"/>
    </source>
</evidence>
<comment type="subcellular location">
    <subcellularLocation>
        <location evidence="1 7">Membrane</location>
        <topology evidence="1 7">Multi-pass membrane protein</topology>
    </subcellularLocation>
</comment>
<feature type="transmembrane region" description="Helical" evidence="7">
    <location>
        <begin position="91"/>
        <end position="111"/>
    </location>
</feature>
<feature type="transmembrane region" description="Helical" evidence="7">
    <location>
        <begin position="354"/>
        <end position="377"/>
    </location>
</feature>
<dbReference type="RefSeq" id="XP_029641047.1">
    <property type="nucleotide sequence ID" value="XM_029785187.2"/>
</dbReference>
<evidence type="ECO:0000256" key="8">
    <source>
        <dbReference type="SAM" id="MobiDB-lite"/>
    </source>
</evidence>
<evidence type="ECO:0000313" key="9">
    <source>
        <dbReference type="Proteomes" id="UP000515154"/>
    </source>
</evidence>
<dbReference type="KEGG" id="osn:115215849"/>
<evidence type="ECO:0000313" key="10">
    <source>
        <dbReference type="RefSeq" id="XP_029641047.1"/>
    </source>
</evidence>
<feature type="region of interest" description="Disordered" evidence="8">
    <location>
        <begin position="1"/>
        <end position="23"/>
    </location>
</feature>
<comment type="caution">
    <text evidence="7">Lacks conserved residue(s) required for the propagation of feature annotation.</text>
</comment>
<keyword evidence="7" id="KW-0406">Ion transport</keyword>
<evidence type="ECO:0000256" key="4">
    <source>
        <dbReference type="ARBA" id="ARBA00022692"/>
    </source>
</evidence>
<dbReference type="GO" id="GO:0005381">
    <property type="term" value="F:iron ion transmembrane transporter activity"/>
    <property type="evidence" value="ECO:0007669"/>
    <property type="project" value="UniProtKB-UniRule"/>
</dbReference>
<protein>
    <recommendedName>
        <fullName evidence="7">Solute carrier family 40 member</fullName>
    </recommendedName>
</protein>
<evidence type="ECO:0000256" key="2">
    <source>
        <dbReference type="ARBA" id="ARBA00006279"/>
    </source>
</evidence>
<dbReference type="PANTHER" id="PTHR11660">
    <property type="entry name" value="SOLUTE CARRIER FAMILY 40 MEMBER"/>
    <property type="match status" value="1"/>
</dbReference>
<accession>A0A6P7SRY2</accession>
<feature type="transmembrane region" description="Helical" evidence="7">
    <location>
        <begin position="123"/>
        <end position="143"/>
    </location>
</feature>
<dbReference type="AlphaFoldDB" id="A0A6P7SRY2"/>
<dbReference type="PANTHER" id="PTHR11660:SF57">
    <property type="entry name" value="SOLUTE CARRIER FAMILY 40 MEMBER"/>
    <property type="match status" value="1"/>
</dbReference>
<evidence type="ECO:0000256" key="5">
    <source>
        <dbReference type="ARBA" id="ARBA00022989"/>
    </source>
</evidence>
<feature type="compositionally biased region" description="Polar residues" evidence="8">
    <location>
        <begin position="281"/>
        <end position="295"/>
    </location>
</feature>
<feature type="transmembrane region" description="Helical" evidence="7">
    <location>
        <begin position="415"/>
        <end position="436"/>
    </location>
</feature>
<feature type="transmembrane region" description="Helical" evidence="7">
    <location>
        <begin position="383"/>
        <end position="403"/>
    </location>
</feature>
<keyword evidence="6 7" id="KW-0472">Membrane</keyword>
<dbReference type="GO" id="GO:0016020">
    <property type="term" value="C:membrane"/>
    <property type="evidence" value="ECO:0007669"/>
    <property type="project" value="UniProtKB-SubCell"/>
</dbReference>
<dbReference type="Pfam" id="PF06963">
    <property type="entry name" value="FPN1"/>
    <property type="match status" value="1"/>
</dbReference>
<keyword evidence="3 7" id="KW-0813">Transport</keyword>
<keyword evidence="9" id="KW-1185">Reference proteome</keyword>
<dbReference type="CDD" id="cd17480">
    <property type="entry name" value="MFS_SLC40A1_like"/>
    <property type="match status" value="1"/>
</dbReference>
<proteinExistence type="inferred from homology"/>
<dbReference type="Proteomes" id="UP000515154">
    <property type="component" value="Linkage group LG9"/>
</dbReference>
<dbReference type="InterPro" id="IPR036259">
    <property type="entry name" value="MFS_trans_sf"/>
</dbReference>
<feature type="transmembrane region" description="Helical" evidence="7">
    <location>
        <begin position="494"/>
        <end position="514"/>
    </location>
</feature>
<feature type="compositionally biased region" description="Basic and acidic residues" evidence="8">
    <location>
        <begin position="1"/>
        <end position="13"/>
    </location>
</feature>